<comment type="caution">
    <text evidence="2">The sequence shown here is derived from an EMBL/GenBank/DDBJ whole genome shotgun (WGS) entry which is preliminary data.</text>
</comment>
<accession>A0A5V4Z4H9</accession>
<organism evidence="2">
    <name type="scientific">Salmonella enterica</name>
    <name type="common">Salmonella choleraesuis</name>
    <dbReference type="NCBI Taxonomy" id="28901"/>
    <lineage>
        <taxon>Bacteria</taxon>
        <taxon>Pseudomonadati</taxon>
        <taxon>Pseudomonadota</taxon>
        <taxon>Gammaproteobacteria</taxon>
        <taxon>Enterobacterales</taxon>
        <taxon>Enterobacteriaceae</taxon>
        <taxon>Salmonella</taxon>
    </lineage>
</organism>
<evidence type="ECO:0000256" key="1">
    <source>
        <dbReference type="SAM" id="SignalP"/>
    </source>
</evidence>
<gene>
    <name evidence="2" type="ORF">CWK15_14015</name>
</gene>
<protein>
    <recommendedName>
        <fullName evidence="3">Fimbrial protein</fullName>
    </recommendedName>
</protein>
<evidence type="ECO:0000313" key="2">
    <source>
        <dbReference type="EMBL" id="EBU3912548.1"/>
    </source>
</evidence>
<feature type="chain" id="PRO_5026343806" description="Fimbrial protein" evidence="1">
    <location>
        <begin position="27"/>
        <end position="162"/>
    </location>
</feature>
<reference evidence="2" key="1">
    <citation type="submission" date="2018-07" db="EMBL/GenBank/DDBJ databases">
        <authorList>
            <consortium name="PulseNet: The National Subtyping Network for Foodborne Disease Surveillance"/>
            <person name="Tarr C.L."/>
            <person name="Trees E."/>
            <person name="Katz L.S."/>
            <person name="Carleton-Romer H.A."/>
            <person name="Stroika S."/>
            <person name="Kucerova Z."/>
            <person name="Roache K.F."/>
            <person name="Sabol A.L."/>
            <person name="Besser J."/>
            <person name="Gerner-Smidt P."/>
        </authorList>
    </citation>
    <scope>NUCLEOTIDE SEQUENCE</scope>
    <source>
        <strain evidence="2">PNUSAS029138</strain>
    </source>
</reference>
<keyword evidence="1" id="KW-0732">Signal</keyword>
<dbReference type="EMBL" id="AAHBYH010000011">
    <property type="protein sequence ID" value="EBU3912548.1"/>
    <property type="molecule type" value="Genomic_DNA"/>
</dbReference>
<name>A0A5V4Z4H9_SALER</name>
<dbReference type="PROSITE" id="PS51257">
    <property type="entry name" value="PROKAR_LIPOPROTEIN"/>
    <property type="match status" value="1"/>
</dbReference>
<dbReference type="AlphaFoldDB" id="A0A5V4Z4H9"/>
<proteinExistence type="predicted"/>
<sequence>MLNQKTVLATAILLSSIACWTTDANAAVTGPMNMADLRADSSDATIGLVGTVTAAFPPPSYTAVTVPPVSTAETAKGPQDIAALKFTESGFGKICIKPTNGTGDDAIFVNTTAASSGGVKVGTNEWACGATTDQTVFAIMQTPANATAHSTTATLAYNVYHR</sequence>
<evidence type="ECO:0008006" key="3">
    <source>
        <dbReference type="Google" id="ProtNLM"/>
    </source>
</evidence>
<feature type="signal peptide" evidence="1">
    <location>
        <begin position="1"/>
        <end position="26"/>
    </location>
</feature>